<dbReference type="InterPro" id="IPR014026">
    <property type="entry name" value="UDP-Glc/GDP-Man_DH_dimer"/>
</dbReference>
<feature type="active site" description="Nucleophile" evidence="10">
    <location>
        <position position="254"/>
    </location>
</feature>
<feature type="binding site" evidence="12">
    <location>
        <position position="32"/>
    </location>
    <ligand>
        <name>NAD(+)</name>
        <dbReference type="ChEBI" id="CHEBI:57540"/>
    </ligand>
</feature>
<comment type="similarity">
    <text evidence="2 9">Belongs to the UDP-glucose/GDP-mannose dehydrogenase family.</text>
</comment>
<dbReference type="Gene3D" id="3.40.50.720">
    <property type="entry name" value="NAD(P)-binding Rossmann-like Domain"/>
    <property type="match status" value="2"/>
</dbReference>
<evidence type="ECO:0000313" key="15">
    <source>
        <dbReference type="Proteomes" id="UP000266144"/>
    </source>
</evidence>
<evidence type="ECO:0000256" key="6">
    <source>
        <dbReference type="ARBA" id="ARBA00023002"/>
    </source>
</evidence>
<feature type="binding site" evidence="11">
    <location>
        <position position="251"/>
    </location>
    <ligand>
        <name>substrate</name>
    </ligand>
</feature>
<comment type="caution">
    <text evidence="14">The sequence shown here is derived from an EMBL/GenBank/DDBJ whole genome shotgun (WGS) entry which is preliminary data.</text>
</comment>
<dbReference type="Proteomes" id="UP000266144">
    <property type="component" value="Unassembled WGS sequence"/>
</dbReference>
<feature type="binding site" evidence="12">
    <location>
        <position position="315"/>
    </location>
    <ligand>
        <name>NAD(+)</name>
        <dbReference type="ChEBI" id="CHEBI:57540"/>
    </ligand>
</feature>
<sequence length="397" mass="44487">MSNSKVVVFGAGYVGLPLAILLSRVTQVTLYDINQDIVQKINNRVSPIMDAELSKELKKSENISATSNLDIALKGATYAVVCTPTNYNKLLKSLDTSIVERNIAQIINFNPNITIIIRSTVPIGFTDSQNSKFIGSEIIFSPEFLREGNSFSDSISPSRVIMGSNSKMANDFVNILKNCFVNNPKVMMTTNKEAETIKLFSNAYLAMRVAFFNELDSFAIDQRMDTKAIIEGMCSDTRIGNYYNNPSFGYGGYCLPKDTLQLNKSMEKLKAPLISSISQSNHERLSFLASKIVNEKGKIIGFYRLVMKEGSDNFRNSSSIELLKKIDKNVEVLIYEPLLDDIDSIVGNRINISLVNDLNSFFEASDIILANRYSKELEVVKEKLFTRDICNVVKQRE</sequence>
<feature type="binding site" evidence="11">
    <location>
        <position position="307"/>
    </location>
    <ligand>
        <name>substrate</name>
    </ligand>
</feature>
<dbReference type="PIRSF" id="PIRSF000124">
    <property type="entry name" value="UDPglc_GDPman_dh"/>
    <property type="match status" value="1"/>
</dbReference>
<feature type="binding site" evidence="12">
    <location>
        <position position="85"/>
    </location>
    <ligand>
        <name>NAD(+)</name>
        <dbReference type="ChEBI" id="CHEBI:57540"/>
    </ligand>
</feature>
<protein>
    <recommendedName>
        <fullName evidence="4 9">UDP-glucose 6-dehydrogenase</fullName>
        <ecNumber evidence="3 9">1.1.1.22</ecNumber>
    </recommendedName>
</protein>
<evidence type="ECO:0000256" key="12">
    <source>
        <dbReference type="PIRSR" id="PIRSR500134-3"/>
    </source>
</evidence>
<dbReference type="InterPro" id="IPR036220">
    <property type="entry name" value="UDP-Glc/GDP-Man_DH_C_sf"/>
</dbReference>
<dbReference type="GO" id="GO:0003979">
    <property type="term" value="F:UDP-glucose 6-dehydrogenase activity"/>
    <property type="evidence" value="ECO:0007669"/>
    <property type="project" value="UniProtKB-EC"/>
</dbReference>
<dbReference type="InterPro" id="IPR013328">
    <property type="entry name" value="6PGD_dom2"/>
</dbReference>
<feature type="binding site" evidence="11">
    <location>
        <begin position="243"/>
        <end position="247"/>
    </location>
    <ligand>
        <name>substrate</name>
    </ligand>
</feature>
<keyword evidence="6 9" id="KW-0560">Oxidoreductase</keyword>
<feature type="binding site" evidence="12">
    <location>
        <position position="257"/>
    </location>
    <ligand>
        <name>NAD(+)</name>
        <dbReference type="ChEBI" id="CHEBI:57540"/>
    </ligand>
</feature>
<dbReference type="EMBL" id="PTQV01000046">
    <property type="protein sequence ID" value="RJP80967.1"/>
    <property type="molecule type" value="Genomic_DNA"/>
</dbReference>
<dbReference type="SMART" id="SM00984">
    <property type="entry name" value="UDPG_MGDP_dh_C"/>
    <property type="match status" value="1"/>
</dbReference>
<dbReference type="PANTHER" id="PTHR43750">
    <property type="entry name" value="UDP-GLUCOSE 6-DEHYDROGENASE TUAD"/>
    <property type="match status" value="1"/>
</dbReference>
<dbReference type="NCBIfam" id="TIGR03026">
    <property type="entry name" value="NDP-sugDHase"/>
    <property type="match status" value="1"/>
</dbReference>
<dbReference type="InterPro" id="IPR017476">
    <property type="entry name" value="UDP-Glc/GDP-Man"/>
</dbReference>
<feature type="binding site" evidence="11">
    <location>
        <position position="198"/>
    </location>
    <ligand>
        <name>substrate</name>
    </ligand>
</feature>
<evidence type="ECO:0000256" key="5">
    <source>
        <dbReference type="ARBA" id="ARBA00022903"/>
    </source>
</evidence>
<dbReference type="PIRSF" id="PIRSF500134">
    <property type="entry name" value="UDPglc_DH_bac"/>
    <property type="match status" value="1"/>
</dbReference>
<feature type="binding site" evidence="12">
    <location>
        <position position="147"/>
    </location>
    <ligand>
        <name>NAD(+)</name>
        <dbReference type="ChEBI" id="CHEBI:57540"/>
    </ligand>
</feature>
<name>A0A3A4RWE7_9STRE</name>
<accession>A0A3A4RWE7</accession>
<dbReference type="SUPFAM" id="SSF48179">
    <property type="entry name" value="6-phosphogluconate dehydrogenase C-terminal domain-like"/>
    <property type="match status" value="1"/>
</dbReference>
<feature type="binding site" evidence="12">
    <location>
        <position position="120"/>
    </location>
    <ligand>
        <name>NAD(+)</name>
        <dbReference type="ChEBI" id="CHEBI:57540"/>
    </ligand>
</feature>
<keyword evidence="7 9" id="KW-0520">NAD</keyword>
<feature type="domain" description="UDP-glucose/GDP-mannose dehydrogenase C-terminal" evidence="13">
    <location>
        <begin position="301"/>
        <end position="392"/>
    </location>
</feature>
<dbReference type="InterPro" id="IPR008927">
    <property type="entry name" value="6-PGluconate_DH-like_C_sf"/>
</dbReference>
<evidence type="ECO:0000256" key="4">
    <source>
        <dbReference type="ARBA" id="ARBA00015132"/>
    </source>
</evidence>
<evidence type="ECO:0000256" key="2">
    <source>
        <dbReference type="ARBA" id="ARBA00006601"/>
    </source>
</evidence>
<dbReference type="InterPro" id="IPR014027">
    <property type="entry name" value="UDP-Glc/GDP-Man_DH_C"/>
</dbReference>
<evidence type="ECO:0000256" key="11">
    <source>
        <dbReference type="PIRSR" id="PIRSR500134-2"/>
    </source>
</evidence>
<dbReference type="InterPro" id="IPR001732">
    <property type="entry name" value="UDP-Glc/GDP-Man_DH_N"/>
</dbReference>
<evidence type="ECO:0000256" key="9">
    <source>
        <dbReference type="PIRNR" id="PIRNR000124"/>
    </source>
</evidence>
<dbReference type="SUPFAM" id="SSF52413">
    <property type="entry name" value="UDP-glucose/GDP-mannose dehydrogenase C-terminal domain"/>
    <property type="match status" value="1"/>
</dbReference>
<evidence type="ECO:0000313" key="14">
    <source>
        <dbReference type="EMBL" id="RJP80967.1"/>
    </source>
</evidence>
<dbReference type="Gene3D" id="1.10.1040.10">
    <property type="entry name" value="N-(1-d-carboxylethyl)-l-norvaline Dehydrogenase, domain 2"/>
    <property type="match status" value="1"/>
</dbReference>
<gene>
    <name evidence="14" type="ORF">C5O68_08070</name>
</gene>
<proteinExistence type="inferred from homology"/>
<dbReference type="RefSeq" id="WP_119943040.1">
    <property type="nucleotide sequence ID" value="NZ_JACSYP010000015.1"/>
</dbReference>
<evidence type="ECO:0000256" key="8">
    <source>
        <dbReference type="ARBA" id="ARBA00047473"/>
    </source>
</evidence>
<dbReference type="GO" id="GO:0006065">
    <property type="term" value="P:UDP-glucuronate biosynthetic process"/>
    <property type="evidence" value="ECO:0007669"/>
    <property type="project" value="UniProtKB-UniPathway"/>
</dbReference>
<evidence type="ECO:0000256" key="10">
    <source>
        <dbReference type="PIRSR" id="PIRSR500134-1"/>
    </source>
</evidence>
<reference evidence="15" key="1">
    <citation type="submission" date="2018-02" db="EMBL/GenBank/DDBJ databases">
        <authorList>
            <person name="Handem S."/>
        </authorList>
    </citation>
    <scope>NUCLEOTIDE SEQUENCE [LARGE SCALE GENOMIC DNA]</scope>
    <source>
        <strain evidence="15">Spain939</strain>
    </source>
</reference>
<dbReference type="Pfam" id="PF03720">
    <property type="entry name" value="UDPG_MGDP_dh_C"/>
    <property type="match status" value="1"/>
</dbReference>
<organism evidence="14 15">
    <name type="scientific">Streptococcus pseudopneumoniae</name>
    <dbReference type="NCBI Taxonomy" id="257758"/>
    <lineage>
        <taxon>Bacteria</taxon>
        <taxon>Bacillati</taxon>
        <taxon>Bacillota</taxon>
        <taxon>Bacilli</taxon>
        <taxon>Lactobacillales</taxon>
        <taxon>Streptococcaceae</taxon>
        <taxon>Streptococcus</taxon>
    </lineage>
</organism>
<evidence type="ECO:0000259" key="13">
    <source>
        <dbReference type="SMART" id="SM00984"/>
    </source>
</evidence>
<comment type="pathway">
    <text evidence="1">Nucleotide-sugar biosynthesis; UDP-alpha-D-glucuronate biosynthesis; UDP-alpha-D-glucuronate from UDP-alpha-D-glucose: step 1/1.</text>
</comment>
<dbReference type="EC" id="1.1.1.22" evidence="3 9"/>
<evidence type="ECO:0000256" key="7">
    <source>
        <dbReference type="ARBA" id="ARBA00023027"/>
    </source>
</evidence>
<dbReference type="AlphaFoldDB" id="A0A3A4RWE7"/>
<dbReference type="InterPro" id="IPR028357">
    <property type="entry name" value="UDPglc_DH_bac"/>
</dbReference>
<evidence type="ECO:0000256" key="1">
    <source>
        <dbReference type="ARBA" id="ARBA00004701"/>
    </source>
</evidence>
<feature type="binding site" evidence="11">
    <location>
        <position position="308"/>
    </location>
    <ligand>
        <name>substrate</name>
    </ligand>
</feature>
<dbReference type="GO" id="GO:0051287">
    <property type="term" value="F:NAD binding"/>
    <property type="evidence" value="ECO:0007669"/>
    <property type="project" value="InterPro"/>
</dbReference>
<comment type="catalytic activity">
    <reaction evidence="8 9">
        <text>UDP-alpha-D-glucose + 2 NAD(+) + H2O = UDP-alpha-D-glucuronate + 2 NADH + 3 H(+)</text>
        <dbReference type="Rhea" id="RHEA:23596"/>
        <dbReference type="ChEBI" id="CHEBI:15377"/>
        <dbReference type="ChEBI" id="CHEBI:15378"/>
        <dbReference type="ChEBI" id="CHEBI:57540"/>
        <dbReference type="ChEBI" id="CHEBI:57945"/>
        <dbReference type="ChEBI" id="CHEBI:58052"/>
        <dbReference type="ChEBI" id="CHEBI:58885"/>
        <dbReference type="EC" id="1.1.1.22"/>
    </reaction>
</comment>
<dbReference type="InterPro" id="IPR036291">
    <property type="entry name" value="NAD(P)-bd_dom_sf"/>
</dbReference>
<dbReference type="Pfam" id="PF03721">
    <property type="entry name" value="UDPG_MGDP_dh_N"/>
    <property type="match status" value="1"/>
</dbReference>
<dbReference type="GO" id="GO:0000271">
    <property type="term" value="P:polysaccharide biosynthetic process"/>
    <property type="evidence" value="ECO:0007669"/>
    <property type="project" value="InterPro"/>
</dbReference>
<feature type="binding site" evidence="11">
    <location>
        <begin position="144"/>
        <end position="147"/>
    </location>
    <ligand>
        <name>substrate</name>
    </ligand>
</feature>
<dbReference type="SUPFAM" id="SSF51735">
    <property type="entry name" value="NAD(P)-binding Rossmann-fold domains"/>
    <property type="match status" value="1"/>
</dbReference>
<dbReference type="UniPathway" id="UPA00038">
    <property type="reaction ID" value="UER00491"/>
</dbReference>
<keyword evidence="5" id="KW-0972">Capsule biogenesis/degradation</keyword>
<evidence type="ECO:0000256" key="3">
    <source>
        <dbReference type="ARBA" id="ARBA00012954"/>
    </source>
</evidence>
<dbReference type="PANTHER" id="PTHR43750:SF2">
    <property type="entry name" value="UDP-GLUCOSE 6-DEHYDROGENASE"/>
    <property type="match status" value="1"/>
</dbReference>
<dbReference type="Pfam" id="PF00984">
    <property type="entry name" value="UDPG_MGDP_dh"/>
    <property type="match status" value="1"/>
</dbReference>